<feature type="transmembrane region" description="Helical" evidence="7">
    <location>
        <begin position="66"/>
        <end position="84"/>
    </location>
</feature>
<dbReference type="PATRIC" id="fig|1423730.4.peg.1294"/>
<dbReference type="GO" id="GO:0005886">
    <property type="term" value="C:plasma membrane"/>
    <property type="evidence" value="ECO:0007669"/>
    <property type="project" value="UniProtKB-SubCell"/>
</dbReference>
<feature type="transmembrane region" description="Helical" evidence="7">
    <location>
        <begin position="250"/>
        <end position="268"/>
    </location>
</feature>
<keyword evidence="4 7" id="KW-0812">Transmembrane</keyword>
<feature type="transmembrane region" description="Helical" evidence="7">
    <location>
        <begin position="12"/>
        <end position="31"/>
    </location>
</feature>
<organism evidence="9 10">
    <name type="scientific">Lacticaseibacillus camelliae DSM 22697 = JCM 13995</name>
    <dbReference type="NCBI Taxonomy" id="1423730"/>
    <lineage>
        <taxon>Bacteria</taxon>
        <taxon>Bacillati</taxon>
        <taxon>Bacillota</taxon>
        <taxon>Bacilli</taxon>
        <taxon>Lactobacillales</taxon>
        <taxon>Lactobacillaceae</taxon>
        <taxon>Lacticaseibacillus</taxon>
    </lineage>
</organism>
<dbReference type="EMBL" id="AYZJ01000023">
    <property type="protein sequence ID" value="KRN24437.1"/>
    <property type="molecule type" value="Genomic_DNA"/>
</dbReference>
<dbReference type="PANTHER" id="PTHR32322:SF18">
    <property type="entry name" value="S-ADENOSYLMETHIONINE_S-ADENOSYLHOMOCYSTEINE TRANSPORTER"/>
    <property type="match status" value="1"/>
</dbReference>
<feature type="domain" description="EamA" evidence="8">
    <location>
        <begin position="8"/>
        <end position="140"/>
    </location>
</feature>
<evidence type="ECO:0000256" key="7">
    <source>
        <dbReference type="SAM" id="Phobius"/>
    </source>
</evidence>
<keyword evidence="10" id="KW-1185">Reference proteome</keyword>
<feature type="transmembrane region" description="Helical" evidence="7">
    <location>
        <begin position="96"/>
        <end position="116"/>
    </location>
</feature>
<evidence type="ECO:0000256" key="6">
    <source>
        <dbReference type="ARBA" id="ARBA00023136"/>
    </source>
</evidence>
<dbReference type="InterPro" id="IPR037185">
    <property type="entry name" value="EmrE-like"/>
</dbReference>
<dbReference type="AlphaFoldDB" id="A0A0R2FE65"/>
<feature type="transmembrane region" description="Helical" evidence="7">
    <location>
        <begin position="123"/>
        <end position="140"/>
    </location>
</feature>
<feature type="transmembrane region" description="Helical" evidence="7">
    <location>
        <begin position="188"/>
        <end position="207"/>
    </location>
</feature>
<evidence type="ECO:0000256" key="2">
    <source>
        <dbReference type="ARBA" id="ARBA00007362"/>
    </source>
</evidence>
<evidence type="ECO:0000256" key="4">
    <source>
        <dbReference type="ARBA" id="ARBA00022692"/>
    </source>
</evidence>
<evidence type="ECO:0000313" key="10">
    <source>
        <dbReference type="Proteomes" id="UP000050865"/>
    </source>
</evidence>
<protein>
    <recommendedName>
        <fullName evidence="8">EamA domain-containing protein</fullName>
    </recommendedName>
</protein>
<gene>
    <name evidence="9" type="ORF">FC75_GL001238</name>
</gene>
<dbReference type="PANTHER" id="PTHR32322">
    <property type="entry name" value="INNER MEMBRANE TRANSPORTER"/>
    <property type="match status" value="1"/>
</dbReference>
<keyword evidence="5 7" id="KW-1133">Transmembrane helix</keyword>
<evidence type="ECO:0000256" key="3">
    <source>
        <dbReference type="ARBA" id="ARBA00022475"/>
    </source>
</evidence>
<dbReference type="InterPro" id="IPR000620">
    <property type="entry name" value="EamA_dom"/>
</dbReference>
<accession>A0A0R2FE65</accession>
<dbReference type="Pfam" id="PF00892">
    <property type="entry name" value="EamA"/>
    <property type="match status" value="2"/>
</dbReference>
<feature type="transmembrane region" description="Helical" evidence="7">
    <location>
        <begin position="37"/>
        <end position="54"/>
    </location>
</feature>
<name>A0A0R2FE65_9LACO</name>
<dbReference type="SUPFAM" id="SSF103481">
    <property type="entry name" value="Multidrug resistance efflux transporter EmrE"/>
    <property type="match status" value="2"/>
</dbReference>
<evidence type="ECO:0000313" key="9">
    <source>
        <dbReference type="EMBL" id="KRN24437.1"/>
    </source>
</evidence>
<feature type="transmembrane region" description="Helical" evidence="7">
    <location>
        <begin position="274"/>
        <end position="290"/>
    </location>
</feature>
<evidence type="ECO:0000256" key="1">
    <source>
        <dbReference type="ARBA" id="ARBA00004651"/>
    </source>
</evidence>
<sequence>MQKEQSRAGHLAALFTILLWGTTYIATKVLLRHFGPLEILLTRFVIGYLTLLMMRPGRVRLARPKQEWLFVFAGLSGITLYYLLENLALTQTTASNVGIIVTISPFFMALLTVVFLHAKLPNRWFYIGFVVAMSGVILVSDHSEVAMVGHWLGDALAVLAALVWAVYSLLTAKIGTLDVNLIQATRHTFFYGILFMLPLTWLFGFKLDWHELVQPVNLSNFLFLGIGACALCFVTWSFAVKRLGTVRTSVYMYLVPVITLAFSVWLLHEPLTPLIMLGAALTLVGLWLSGKTA</sequence>
<dbReference type="InterPro" id="IPR050638">
    <property type="entry name" value="AA-Vitamin_Transporters"/>
</dbReference>
<dbReference type="RefSeq" id="WP_054661263.1">
    <property type="nucleotide sequence ID" value="NZ_AYZJ01000023.1"/>
</dbReference>
<dbReference type="OrthoDB" id="9805239at2"/>
<evidence type="ECO:0000256" key="5">
    <source>
        <dbReference type="ARBA" id="ARBA00022989"/>
    </source>
</evidence>
<dbReference type="Proteomes" id="UP000050865">
    <property type="component" value="Unassembled WGS sequence"/>
</dbReference>
<comment type="similarity">
    <text evidence="2">Belongs to the EamA transporter family.</text>
</comment>
<keyword evidence="3" id="KW-1003">Cell membrane</keyword>
<feature type="domain" description="EamA" evidence="8">
    <location>
        <begin position="152"/>
        <end position="288"/>
    </location>
</feature>
<evidence type="ECO:0000259" key="8">
    <source>
        <dbReference type="Pfam" id="PF00892"/>
    </source>
</evidence>
<comment type="subcellular location">
    <subcellularLocation>
        <location evidence="1">Cell membrane</location>
        <topology evidence="1">Multi-pass membrane protein</topology>
    </subcellularLocation>
</comment>
<feature type="transmembrane region" description="Helical" evidence="7">
    <location>
        <begin position="219"/>
        <end position="238"/>
    </location>
</feature>
<keyword evidence="6 7" id="KW-0472">Membrane</keyword>
<proteinExistence type="inferred from homology"/>
<dbReference type="STRING" id="1423730.FC75_GL001238"/>
<reference evidence="9 10" key="1">
    <citation type="journal article" date="2015" name="Genome Announc.">
        <title>Expanding the biotechnology potential of lactobacilli through comparative genomics of 213 strains and associated genera.</title>
        <authorList>
            <person name="Sun Z."/>
            <person name="Harris H.M."/>
            <person name="McCann A."/>
            <person name="Guo C."/>
            <person name="Argimon S."/>
            <person name="Zhang W."/>
            <person name="Yang X."/>
            <person name="Jeffery I.B."/>
            <person name="Cooney J.C."/>
            <person name="Kagawa T.F."/>
            <person name="Liu W."/>
            <person name="Song Y."/>
            <person name="Salvetti E."/>
            <person name="Wrobel A."/>
            <person name="Rasinkangas P."/>
            <person name="Parkhill J."/>
            <person name="Rea M.C."/>
            <person name="O'Sullivan O."/>
            <person name="Ritari J."/>
            <person name="Douillard F.P."/>
            <person name="Paul Ross R."/>
            <person name="Yang R."/>
            <person name="Briner A.E."/>
            <person name="Felis G.E."/>
            <person name="de Vos W.M."/>
            <person name="Barrangou R."/>
            <person name="Klaenhammer T.R."/>
            <person name="Caufield P.W."/>
            <person name="Cui Y."/>
            <person name="Zhang H."/>
            <person name="O'Toole P.W."/>
        </authorList>
    </citation>
    <scope>NUCLEOTIDE SEQUENCE [LARGE SCALE GENOMIC DNA]</scope>
    <source>
        <strain evidence="9 10">DSM 22697</strain>
    </source>
</reference>
<feature type="transmembrane region" description="Helical" evidence="7">
    <location>
        <begin position="146"/>
        <end position="167"/>
    </location>
</feature>
<comment type="caution">
    <text evidence="9">The sequence shown here is derived from an EMBL/GenBank/DDBJ whole genome shotgun (WGS) entry which is preliminary data.</text>
</comment>